<dbReference type="GO" id="GO:0006307">
    <property type="term" value="P:DNA alkylation repair"/>
    <property type="evidence" value="ECO:0007669"/>
    <property type="project" value="TreeGrafter"/>
</dbReference>
<evidence type="ECO:0000256" key="1">
    <source>
        <dbReference type="ARBA" id="ARBA00010817"/>
    </source>
</evidence>
<evidence type="ECO:0000313" key="5">
    <source>
        <dbReference type="EMBL" id="GMM37312.1"/>
    </source>
</evidence>
<dbReference type="Proteomes" id="UP001360560">
    <property type="component" value="Unassembled WGS sequence"/>
</dbReference>
<dbReference type="GO" id="GO:0005634">
    <property type="term" value="C:nucleus"/>
    <property type="evidence" value="ECO:0007669"/>
    <property type="project" value="TreeGrafter"/>
</dbReference>
<proteinExistence type="inferred from homology"/>
<dbReference type="GO" id="GO:0006285">
    <property type="term" value="P:base-excision repair, AP site formation"/>
    <property type="evidence" value="ECO:0007669"/>
    <property type="project" value="TreeGrafter"/>
</dbReference>
<feature type="domain" description="HhH-GPD" evidence="4">
    <location>
        <begin position="157"/>
        <end position="330"/>
    </location>
</feature>
<dbReference type="Gene3D" id="1.10.1670.40">
    <property type="match status" value="1"/>
</dbReference>
<name>A0AAV5QSC8_9ASCO</name>
<comment type="caution">
    <text evidence="5">The sequence shown here is derived from an EMBL/GenBank/DDBJ whole genome shotgun (WGS) entry which is preliminary data.</text>
</comment>
<dbReference type="GO" id="GO:0043916">
    <property type="term" value="F:DNA-7-methylguanine glycosylase activity"/>
    <property type="evidence" value="ECO:0007669"/>
    <property type="project" value="TreeGrafter"/>
</dbReference>
<evidence type="ECO:0000259" key="4">
    <source>
        <dbReference type="SMART" id="SM00478"/>
    </source>
</evidence>
<sequence>MLVLINNLSKTKMVSTRSMTKSRLVATEVITAISSDTNKIIRKRTIKKVAESSTKKRKVISEKIVQINVVPTSSGPSETTIKRLQDKYISDFVTAAKHVLTVDPTLEPYILNANLPSFSKSEAEPFQAAVSEYKKDKIDGRKELLQYFFSALCRGLIGQQVSGAAARSIKIKIQKLYKGEGTEFPPPKFFVEAAPEDLRGAGLSLRKVEYMKGTAEAFIKNDTEEFVDFMLNGDNQAIIDRLVELKGIGEWSAQMFLIFGMKKLDIFAPGDLGIAKGASLYLKDREDLFAKLKSTVEIDPKYPCKWTKTKSKPKRTWIPIHEQYMIAAAGQFEPYRSVFSLLMWQVASTNLDVLKE</sequence>
<dbReference type="AlphaFoldDB" id="A0AAV5QSC8"/>
<dbReference type="EMBL" id="BTFZ01000011">
    <property type="protein sequence ID" value="GMM37312.1"/>
    <property type="molecule type" value="Genomic_DNA"/>
</dbReference>
<dbReference type="PANTHER" id="PTHR43003:SF5">
    <property type="entry name" value="DNA-3-METHYLADENINE GLYCOSYLASE"/>
    <property type="match status" value="1"/>
</dbReference>
<evidence type="ECO:0000256" key="2">
    <source>
        <dbReference type="ARBA" id="ARBA00022763"/>
    </source>
</evidence>
<dbReference type="Pfam" id="PF00730">
    <property type="entry name" value="HhH-GPD"/>
    <property type="match status" value="1"/>
</dbReference>
<keyword evidence="6" id="KW-1185">Reference proteome</keyword>
<dbReference type="FunFam" id="1.10.340.30:FF:000004">
    <property type="entry name" value="DNA-3-methyladenine glycosylase II"/>
    <property type="match status" value="1"/>
</dbReference>
<keyword evidence="2" id="KW-0227">DNA damage</keyword>
<organism evidence="5 6">
    <name type="scientific">Saccharomycopsis crataegensis</name>
    <dbReference type="NCBI Taxonomy" id="43959"/>
    <lineage>
        <taxon>Eukaryota</taxon>
        <taxon>Fungi</taxon>
        <taxon>Dikarya</taxon>
        <taxon>Ascomycota</taxon>
        <taxon>Saccharomycotina</taxon>
        <taxon>Saccharomycetes</taxon>
        <taxon>Saccharomycopsidaceae</taxon>
        <taxon>Saccharomycopsis</taxon>
    </lineage>
</organism>
<dbReference type="SUPFAM" id="SSF48150">
    <property type="entry name" value="DNA-glycosylase"/>
    <property type="match status" value="1"/>
</dbReference>
<dbReference type="GO" id="GO:0032993">
    <property type="term" value="C:protein-DNA complex"/>
    <property type="evidence" value="ECO:0007669"/>
    <property type="project" value="TreeGrafter"/>
</dbReference>
<dbReference type="SMART" id="SM00478">
    <property type="entry name" value="ENDO3c"/>
    <property type="match status" value="1"/>
</dbReference>
<dbReference type="PANTHER" id="PTHR43003">
    <property type="entry name" value="DNA-3-METHYLADENINE GLYCOSYLASE"/>
    <property type="match status" value="1"/>
</dbReference>
<comment type="similarity">
    <text evidence="1">Belongs to the alkylbase DNA glycosidase AlkA family.</text>
</comment>
<dbReference type="RefSeq" id="XP_064854308.1">
    <property type="nucleotide sequence ID" value="XM_064998236.1"/>
</dbReference>
<dbReference type="GO" id="GO:0008725">
    <property type="term" value="F:DNA-3-methyladenine glycosylase activity"/>
    <property type="evidence" value="ECO:0007669"/>
    <property type="project" value="TreeGrafter"/>
</dbReference>
<dbReference type="InterPro" id="IPR003265">
    <property type="entry name" value="HhH-GPD_domain"/>
</dbReference>
<protein>
    <submittedName>
        <fullName evidence="5">DNA-3-methyladenine glycosylase II</fullName>
    </submittedName>
</protein>
<reference evidence="5 6" key="1">
    <citation type="journal article" date="2023" name="Elife">
        <title>Identification of key yeast species and microbe-microbe interactions impacting larval growth of Drosophila in the wild.</title>
        <authorList>
            <person name="Mure A."/>
            <person name="Sugiura Y."/>
            <person name="Maeda R."/>
            <person name="Honda K."/>
            <person name="Sakurai N."/>
            <person name="Takahashi Y."/>
            <person name="Watada M."/>
            <person name="Katoh T."/>
            <person name="Gotoh A."/>
            <person name="Gotoh Y."/>
            <person name="Taniguchi I."/>
            <person name="Nakamura K."/>
            <person name="Hayashi T."/>
            <person name="Katayama T."/>
            <person name="Uemura T."/>
            <person name="Hattori Y."/>
        </authorList>
    </citation>
    <scope>NUCLEOTIDE SEQUENCE [LARGE SCALE GENOMIC DNA]</scope>
    <source>
        <strain evidence="5 6">SC-9</strain>
    </source>
</reference>
<accession>A0AAV5QSC8</accession>
<dbReference type="InterPro" id="IPR011257">
    <property type="entry name" value="DNA_glycosylase"/>
</dbReference>
<evidence type="ECO:0000313" key="6">
    <source>
        <dbReference type="Proteomes" id="UP001360560"/>
    </source>
</evidence>
<dbReference type="GO" id="GO:0032131">
    <property type="term" value="F:alkylated DNA binding"/>
    <property type="evidence" value="ECO:0007669"/>
    <property type="project" value="TreeGrafter"/>
</dbReference>
<dbReference type="CDD" id="cd00056">
    <property type="entry name" value="ENDO3c"/>
    <property type="match status" value="1"/>
</dbReference>
<dbReference type="Gene3D" id="1.10.340.30">
    <property type="entry name" value="Hypothetical protein, domain 2"/>
    <property type="match status" value="1"/>
</dbReference>
<dbReference type="InterPro" id="IPR051912">
    <property type="entry name" value="Alkylbase_DNA_Glycosylase/TA"/>
</dbReference>
<gene>
    <name evidence="5" type="ORF">DASC09_046370</name>
</gene>
<evidence type="ECO:0000256" key="3">
    <source>
        <dbReference type="ARBA" id="ARBA00023204"/>
    </source>
</evidence>
<keyword evidence="3" id="KW-0234">DNA repair</keyword>
<dbReference type="GeneID" id="90075287"/>